<sequence>MIRRFFADGLHWIVIAYSIVGIAVYGLYFEPPAANPDIATHVTGHRQ</sequence>
<protein>
    <submittedName>
        <fullName evidence="2">Uncharacterized protein</fullName>
    </submittedName>
</protein>
<dbReference type="RefSeq" id="WP_286212817.1">
    <property type="nucleotide sequence ID" value="NZ_AP027452.1"/>
</dbReference>
<dbReference type="Proteomes" id="UP001241092">
    <property type="component" value="Chromosome"/>
</dbReference>
<keyword evidence="1" id="KW-0812">Transmembrane</keyword>
<reference evidence="2" key="1">
    <citation type="submission" date="2023-03" db="EMBL/GenBank/DDBJ databases">
        <title>Draft genome sequence of a Mycolicibacterium mageritense strain H4_3_1 isolated from a hybrid biological-inorganic system reactor.</title>
        <authorList>
            <person name="Feng X."/>
            <person name="Kazama D."/>
            <person name="Sato K."/>
            <person name="Kobayashi H."/>
        </authorList>
    </citation>
    <scope>NUCLEOTIDE SEQUENCE</scope>
    <source>
        <strain evidence="2">H4_3_1</strain>
    </source>
</reference>
<proteinExistence type="predicted"/>
<evidence type="ECO:0000313" key="2">
    <source>
        <dbReference type="EMBL" id="BDY33202.1"/>
    </source>
</evidence>
<dbReference type="EMBL" id="AP027452">
    <property type="protein sequence ID" value="BDY33202.1"/>
    <property type="molecule type" value="Genomic_DNA"/>
</dbReference>
<evidence type="ECO:0000256" key="1">
    <source>
        <dbReference type="SAM" id="Phobius"/>
    </source>
</evidence>
<gene>
    <name evidence="2" type="ORF">hbim_07177</name>
</gene>
<evidence type="ECO:0000313" key="3">
    <source>
        <dbReference type="Proteomes" id="UP001241092"/>
    </source>
</evidence>
<dbReference type="AlphaFoldDB" id="A0AAI8U2X9"/>
<organism evidence="2 3">
    <name type="scientific">Mycolicibacterium mageritense</name>
    <name type="common">Mycobacterium mageritense</name>
    <dbReference type="NCBI Taxonomy" id="53462"/>
    <lineage>
        <taxon>Bacteria</taxon>
        <taxon>Bacillati</taxon>
        <taxon>Actinomycetota</taxon>
        <taxon>Actinomycetes</taxon>
        <taxon>Mycobacteriales</taxon>
        <taxon>Mycobacteriaceae</taxon>
        <taxon>Mycolicibacterium</taxon>
    </lineage>
</organism>
<feature type="transmembrane region" description="Helical" evidence="1">
    <location>
        <begin position="12"/>
        <end position="29"/>
    </location>
</feature>
<accession>A0AAI8U2X9</accession>
<keyword evidence="1" id="KW-1133">Transmembrane helix</keyword>
<name>A0AAI8U2X9_MYCME</name>
<keyword evidence="1" id="KW-0472">Membrane</keyword>